<evidence type="ECO:0000256" key="1">
    <source>
        <dbReference type="ARBA" id="ARBA00023125"/>
    </source>
</evidence>
<name>A0A0H5LWY2_YERIN</name>
<dbReference type="CDD" id="cd06170">
    <property type="entry name" value="LuxR_C_like"/>
    <property type="match status" value="1"/>
</dbReference>
<sequence>MQITTTKKILTIAIIDNDNFFIVGLKIAISTYLKSKNREVKFITGQDITPSADITFQAVRSGTFITPHSQRQAAFDEPHYFIIVDNKDSHLEHLYRDVKKSNIIYRHQSVDTLLQLIEGVIFYPQQLPEKKSSEPKAFFRQSLTTREYEVLCHLQQGKTHINTASCMGINVKSISYHKRAAMRKLNFKRTNELFHWMLRGGLSPHQRIKGN</sequence>
<evidence type="ECO:0000313" key="3">
    <source>
        <dbReference type="EMBL" id="CRY55664.1"/>
    </source>
</evidence>
<dbReference type="EMBL" id="CWJI01000007">
    <property type="protein sequence ID" value="CRY55664.1"/>
    <property type="molecule type" value="Genomic_DNA"/>
</dbReference>
<dbReference type="GO" id="GO:0003677">
    <property type="term" value="F:DNA binding"/>
    <property type="evidence" value="ECO:0007669"/>
    <property type="project" value="UniProtKB-KW"/>
</dbReference>
<gene>
    <name evidence="3" type="ORF">ERS008476_02665</name>
</gene>
<dbReference type="SMART" id="SM00421">
    <property type="entry name" value="HTH_LUXR"/>
    <property type="match status" value="1"/>
</dbReference>
<evidence type="ECO:0000259" key="2">
    <source>
        <dbReference type="PROSITE" id="PS50043"/>
    </source>
</evidence>
<dbReference type="AlphaFoldDB" id="A0A0H5LWY2"/>
<dbReference type="Proteomes" id="UP000043316">
    <property type="component" value="Unassembled WGS sequence"/>
</dbReference>
<dbReference type="SUPFAM" id="SSF46894">
    <property type="entry name" value="C-terminal effector domain of the bipartite response regulators"/>
    <property type="match status" value="1"/>
</dbReference>
<feature type="domain" description="HTH luxR-type" evidence="2">
    <location>
        <begin position="136"/>
        <end position="201"/>
    </location>
</feature>
<dbReference type="GO" id="GO:0006355">
    <property type="term" value="P:regulation of DNA-templated transcription"/>
    <property type="evidence" value="ECO:0007669"/>
    <property type="project" value="InterPro"/>
</dbReference>
<reference evidence="4" key="1">
    <citation type="submission" date="2015-03" db="EMBL/GenBank/DDBJ databases">
        <authorList>
            <consortium name="Pathogen Informatics"/>
        </authorList>
    </citation>
    <scope>NUCLEOTIDE SEQUENCE [LARGE SCALE GENOMIC DNA]</scope>
    <source>
        <strain evidence="4">R148</strain>
    </source>
</reference>
<proteinExistence type="predicted"/>
<dbReference type="Gene3D" id="1.10.10.10">
    <property type="entry name" value="Winged helix-like DNA-binding domain superfamily/Winged helix DNA-binding domain"/>
    <property type="match status" value="1"/>
</dbReference>
<dbReference type="Pfam" id="PF00196">
    <property type="entry name" value="GerE"/>
    <property type="match status" value="1"/>
</dbReference>
<evidence type="ECO:0000313" key="4">
    <source>
        <dbReference type="Proteomes" id="UP000043316"/>
    </source>
</evidence>
<dbReference type="InterPro" id="IPR016032">
    <property type="entry name" value="Sig_transdc_resp-reg_C-effctor"/>
</dbReference>
<dbReference type="InterPro" id="IPR000792">
    <property type="entry name" value="Tscrpt_reg_LuxR_C"/>
</dbReference>
<dbReference type="PROSITE" id="PS50043">
    <property type="entry name" value="HTH_LUXR_2"/>
    <property type="match status" value="1"/>
</dbReference>
<dbReference type="RefSeq" id="WP_196353734.1">
    <property type="nucleotide sequence ID" value="NZ_CWJI01000007.1"/>
</dbReference>
<accession>A0A0H5LWY2</accession>
<dbReference type="InterPro" id="IPR036388">
    <property type="entry name" value="WH-like_DNA-bd_sf"/>
</dbReference>
<keyword evidence="1" id="KW-0238">DNA-binding</keyword>
<protein>
    <submittedName>
        <fullName evidence="3">LuxR family regulatory protein</fullName>
    </submittedName>
</protein>
<organism evidence="3 4">
    <name type="scientific">Yersinia intermedia</name>
    <dbReference type="NCBI Taxonomy" id="631"/>
    <lineage>
        <taxon>Bacteria</taxon>
        <taxon>Pseudomonadati</taxon>
        <taxon>Pseudomonadota</taxon>
        <taxon>Gammaproteobacteria</taxon>
        <taxon>Enterobacterales</taxon>
        <taxon>Yersiniaceae</taxon>
        <taxon>Yersinia</taxon>
    </lineage>
</organism>